<dbReference type="Pfam" id="PF02472">
    <property type="entry name" value="ExbD"/>
    <property type="match status" value="1"/>
</dbReference>
<dbReference type="PANTHER" id="PTHR30558:SF3">
    <property type="entry name" value="BIOPOLYMER TRANSPORT PROTEIN EXBD-RELATED"/>
    <property type="match status" value="1"/>
</dbReference>
<organism evidence="9 10">
    <name type="scientific">Thermophagus xiamenensis</name>
    <dbReference type="NCBI Taxonomy" id="385682"/>
    <lineage>
        <taxon>Bacteria</taxon>
        <taxon>Pseudomonadati</taxon>
        <taxon>Bacteroidota</taxon>
        <taxon>Bacteroidia</taxon>
        <taxon>Marinilabiliales</taxon>
        <taxon>Marinilabiliaceae</taxon>
        <taxon>Thermophagus</taxon>
    </lineage>
</organism>
<dbReference type="eggNOG" id="COG0848">
    <property type="taxonomic scope" value="Bacteria"/>
</dbReference>
<keyword evidence="7" id="KW-0813">Transport</keyword>
<dbReference type="InterPro" id="IPR003400">
    <property type="entry name" value="ExbD"/>
</dbReference>
<proteinExistence type="inferred from homology"/>
<name>A0A1I1XZ38_9BACT</name>
<dbReference type="Proteomes" id="UP000181976">
    <property type="component" value="Unassembled WGS sequence"/>
</dbReference>
<dbReference type="RefSeq" id="WP_010526266.1">
    <property type="nucleotide sequence ID" value="NZ_AFSL01000006.1"/>
</dbReference>
<feature type="transmembrane region" description="Helical" evidence="8">
    <location>
        <begin position="20"/>
        <end position="37"/>
    </location>
</feature>
<dbReference type="GO" id="GO:0022857">
    <property type="term" value="F:transmembrane transporter activity"/>
    <property type="evidence" value="ECO:0007669"/>
    <property type="project" value="InterPro"/>
</dbReference>
<keyword evidence="7" id="KW-0653">Protein transport</keyword>
<evidence type="ECO:0000256" key="1">
    <source>
        <dbReference type="ARBA" id="ARBA00004162"/>
    </source>
</evidence>
<accession>A0A1I1XZ38</accession>
<sequence length="158" mass="18063">MAKFRKKRGGGQQAINTASLPDIVFMLLFFFMVSTTMKEVALKIQLKQPEATELTKLEKKTLVTYIYVGVPQRQYQSTFGTEPRLQLNDQFATVDDIRSYIVQERESMRESDRAKMTVSIKADFDTPMGIITDVKQALREAQALKISYSARKVNQVPM</sequence>
<dbReference type="InParanoid" id="A0A1I1XZ38"/>
<evidence type="ECO:0000313" key="10">
    <source>
        <dbReference type="Proteomes" id="UP000181976"/>
    </source>
</evidence>
<protein>
    <submittedName>
        <fullName evidence="9">Biopolymer transport protein ExbD</fullName>
    </submittedName>
</protein>
<dbReference type="AlphaFoldDB" id="A0A1I1XZ38"/>
<dbReference type="GO" id="GO:0005886">
    <property type="term" value="C:plasma membrane"/>
    <property type="evidence" value="ECO:0007669"/>
    <property type="project" value="UniProtKB-SubCell"/>
</dbReference>
<comment type="subcellular location">
    <subcellularLocation>
        <location evidence="1">Cell membrane</location>
        <topology evidence="1">Single-pass membrane protein</topology>
    </subcellularLocation>
    <subcellularLocation>
        <location evidence="7">Cell membrane</location>
        <topology evidence="7">Single-pass type II membrane protein</topology>
    </subcellularLocation>
</comment>
<evidence type="ECO:0000256" key="4">
    <source>
        <dbReference type="ARBA" id="ARBA00022692"/>
    </source>
</evidence>
<dbReference type="OrthoDB" id="9810103at2"/>
<keyword evidence="3" id="KW-1003">Cell membrane</keyword>
<evidence type="ECO:0000256" key="3">
    <source>
        <dbReference type="ARBA" id="ARBA00022475"/>
    </source>
</evidence>
<dbReference type="EMBL" id="FONA01000007">
    <property type="protein sequence ID" value="SFE12432.1"/>
    <property type="molecule type" value="Genomic_DNA"/>
</dbReference>
<evidence type="ECO:0000256" key="7">
    <source>
        <dbReference type="RuleBase" id="RU003879"/>
    </source>
</evidence>
<dbReference type="GO" id="GO:0015031">
    <property type="term" value="P:protein transport"/>
    <property type="evidence" value="ECO:0007669"/>
    <property type="project" value="UniProtKB-KW"/>
</dbReference>
<comment type="similarity">
    <text evidence="2 7">Belongs to the ExbD/TolR family.</text>
</comment>
<keyword evidence="4 7" id="KW-0812">Transmembrane</keyword>
<evidence type="ECO:0000313" key="9">
    <source>
        <dbReference type="EMBL" id="SFE12432.1"/>
    </source>
</evidence>
<keyword evidence="5 8" id="KW-1133">Transmembrane helix</keyword>
<evidence type="ECO:0000256" key="8">
    <source>
        <dbReference type="SAM" id="Phobius"/>
    </source>
</evidence>
<gene>
    <name evidence="9" type="ORF">SAMN05444380_10715</name>
</gene>
<reference evidence="9 10" key="1">
    <citation type="submission" date="2016-10" db="EMBL/GenBank/DDBJ databases">
        <authorList>
            <person name="de Groot N.N."/>
        </authorList>
    </citation>
    <scope>NUCLEOTIDE SEQUENCE [LARGE SCALE GENOMIC DNA]</scope>
    <source>
        <strain evidence="9 10">DSM 19012</strain>
    </source>
</reference>
<evidence type="ECO:0000256" key="5">
    <source>
        <dbReference type="ARBA" id="ARBA00022989"/>
    </source>
</evidence>
<dbReference type="STRING" id="385682.SAMN05444380_10715"/>
<dbReference type="PANTHER" id="PTHR30558">
    <property type="entry name" value="EXBD MEMBRANE COMPONENT OF PMF-DRIVEN MACROMOLECULE IMPORT SYSTEM"/>
    <property type="match status" value="1"/>
</dbReference>
<evidence type="ECO:0000256" key="6">
    <source>
        <dbReference type="ARBA" id="ARBA00023136"/>
    </source>
</evidence>
<keyword evidence="6 8" id="KW-0472">Membrane</keyword>
<evidence type="ECO:0000256" key="2">
    <source>
        <dbReference type="ARBA" id="ARBA00005811"/>
    </source>
</evidence>
<keyword evidence="10" id="KW-1185">Reference proteome</keyword>